<evidence type="ECO:0000256" key="3">
    <source>
        <dbReference type="ARBA" id="ARBA00022692"/>
    </source>
</evidence>
<evidence type="ECO:0000256" key="1">
    <source>
        <dbReference type="ARBA" id="ARBA00004651"/>
    </source>
</evidence>
<keyword evidence="9" id="KW-1185">Reference proteome</keyword>
<comment type="caution">
    <text evidence="8">The sequence shown here is derived from an EMBL/GenBank/DDBJ whole genome shotgun (WGS) entry which is preliminary data.</text>
</comment>
<reference evidence="8 9" key="1">
    <citation type="submission" date="2024-09" db="EMBL/GenBank/DDBJ databases">
        <title>Paenibacillus zeirhizospherea sp. nov., isolated from surface of the maize (Zea mays) roots in a horticulture field, Hungary.</title>
        <authorList>
            <person name="Marton D."/>
            <person name="Farkas M."/>
            <person name="Bedics A."/>
            <person name="Toth E."/>
            <person name="Tancsics A."/>
            <person name="Boka K."/>
            <person name="Maroti G."/>
            <person name="Kriszt B."/>
            <person name="Cserhati M."/>
        </authorList>
    </citation>
    <scope>NUCLEOTIDE SEQUENCE [LARGE SCALE GENOMIC DNA]</scope>
    <source>
        <strain evidence="8 9">KCTC 33519</strain>
    </source>
</reference>
<name>A0ABV5B090_9BACL</name>
<gene>
    <name evidence="8" type="ORF">ACE41H_24320</name>
</gene>
<organism evidence="8 9">
    <name type="scientific">Paenibacillus enshidis</name>
    <dbReference type="NCBI Taxonomy" id="1458439"/>
    <lineage>
        <taxon>Bacteria</taxon>
        <taxon>Bacillati</taxon>
        <taxon>Bacillota</taxon>
        <taxon>Bacilli</taxon>
        <taxon>Bacillales</taxon>
        <taxon>Paenibacillaceae</taxon>
        <taxon>Paenibacillus</taxon>
    </lineage>
</organism>
<proteinExistence type="inferred from homology"/>
<dbReference type="InterPro" id="IPR015414">
    <property type="entry name" value="TMEM64"/>
</dbReference>
<feature type="domain" description="VTT" evidence="7">
    <location>
        <begin position="50"/>
        <end position="168"/>
    </location>
</feature>
<evidence type="ECO:0000259" key="7">
    <source>
        <dbReference type="Pfam" id="PF09335"/>
    </source>
</evidence>
<dbReference type="Proteomes" id="UP001580346">
    <property type="component" value="Unassembled WGS sequence"/>
</dbReference>
<evidence type="ECO:0000313" key="9">
    <source>
        <dbReference type="Proteomes" id="UP001580346"/>
    </source>
</evidence>
<evidence type="ECO:0000256" key="4">
    <source>
        <dbReference type="ARBA" id="ARBA00022989"/>
    </source>
</evidence>
<comment type="similarity">
    <text evidence="6">Belongs to the TVP38/TMEM64 family.</text>
</comment>
<feature type="transmembrane region" description="Helical" evidence="6">
    <location>
        <begin position="148"/>
        <end position="168"/>
    </location>
</feature>
<comment type="subcellular location">
    <subcellularLocation>
        <location evidence="1 6">Cell membrane</location>
        <topology evidence="1 6">Multi-pass membrane protein</topology>
    </subcellularLocation>
</comment>
<dbReference type="InterPro" id="IPR032816">
    <property type="entry name" value="VTT_dom"/>
</dbReference>
<evidence type="ECO:0000256" key="2">
    <source>
        <dbReference type="ARBA" id="ARBA00022475"/>
    </source>
</evidence>
<dbReference type="PANTHER" id="PTHR12677">
    <property type="entry name" value="GOLGI APPARATUS MEMBRANE PROTEIN TVP38-RELATED"/>
    <property type="match status" value="1"/>
</dbReference>
<dbReference type="Pfam" id="PF09335">
    <property type="entry name" value="VTT_dom"/>
    <property type="match status" value="1"/>
</dbReference>
<evidence type="ECO:0000256" key="6">
    <source>
        <dbReference type="RuleBase" id="RU366058"/>
    </source>
</evidence>
<dbReference type="EMBL" id="JBHHMI010000044">
    <property type="protein sequence ID" value="MFB5269885.1"/>
    <property type="molecule type" value="Genomic_DNA"/>
</dbReference>
<evidence type="ECO:0000256" key="5">
    <source>
        <dbReference type="ARBA" id="ARBA00023136"/>
    </source>
</evidence>
<keyword evidence="3 6" id="KW-0812">Transmembrane</keyword>
<dbReference type="PANTHER" id="PTHR12677:SF59">
    <property type="entry name" value="GOLGI APPARATUS MEMBRANE PROTEIN TVP38-RELATED"/>
    <property type="match status" value="1"/>
</dbReference>
<evidence type="ECO:0000313" key="8">
    <source>
        <dbReference type="EMBL" id="MFB5269885.1"/>
    </source>
</evidence>
<keyword evidence="5 6" id="KW-0472">Membrane</keyword>
<feature type="transmembrane region" description="Helical" evidence="6">
    <location>
        <begin position="64"/>
        <end position="87"/>
    </location>
</feature>
<feature type="transmembrane region" description="Helical" evidence="6">
    <location>
        <begin position="174"/>
        <end position="194"/>
    </location>
</feature>
<keyword evidence="2 6" id="KW-1003">Cell membrane</keyword>
<feature type="transmembrane region" description="Helical" evidence="6">
    <location>
        <begin position="34"/>
        <end position="52"/>
    </location>
</feature>
<keyword evidence="4 6" id="KW-1133">Transmembrane helix</keyword>
<feature type="transmembrane region" description="Helical" evidence="6">
    <location>
        <begin position="6"/>
        <end position="22"/>
    </location>
</feature>
<dbReference type="RefSeq" id="WP_375358154.1">
    <property type="nucleotide sequence ID" value="NZ_JBHHMI010000044.1"/>
</dbReference>
<sequence length="203" mass="21990">MKKWIVIAAYVSLFGFAFMYRYDLLEWTRQHDSLPVLLGLAFGFALIPFVPYKLVITTAAYLIGAWQAAAICWAGTTLAAAAVYWAASSLFREQGRAYLERIPALHSFTSAMGHRPFAAVLSARLLPVIPQAAVNVYAGVAGFPFRTFMLATGIGKLPGIFIYAYAGSLLTDRPLAGVLLFTVYTALAGAVLWISRGKAGTGR</sequence>
<accession>A0ABV5B090</accession>
<protein>
    <recommendedName>
        <fullName evidence="6">TVP38/TMEM64 family membrane protein</fullName>
    </recommendedName>
</protein>